<dbReference type="HAMAP" id="MF_00258">
    <property type="entry name" value="Glu_racemase"/>
    <property type="match status" value="1"/>
</dbReference>
<dbReference type="NCBIfam" id="TIGR00067">
    <property type="entry name" value="glut_race"/>
    <property type="match status" value="1"/>
</dbReference>
<dbReference type="Gene3D" id="3.40.50.1860">
    <property type="match status" value="2"/>
</dbReference>
<dbReference type="InterPro" id="IPR004391">
    <property type="entry name" value="Glu_race"/>
</dbReference>
<evidence type="ECO:0000313" key="9">
    <source>
        <dbReference type="Proteomes" id="UP000001299"/>
    </source>
</evidence>
<evidence type="ECO:0000256" key="5">
    <source>
        <dbReference type="ARBA" id="ARBA00023235"/>
    </source>
</evidence>
<dbReference type="PANTHER" id="PTHR21198">
    <property type="entry name" value="GLUTAMATE RACEMASE"/>
    <property type="match status" value="1"/>
</dbReference>
<dbReference type="InterPro" id="IPR001920">
    <property type="entry name" value="Asp/Glu_race"/>
</dbReference>
<dbReference type="GO" id="GO:0008360">
    <property type="term" value="P:regulation of cell shape"/>
    <property type="evidence" value="ECO:0007669"/>
    <property type="project" value="UniProtKB-KW"/>
</dbReference>
<dbReference type="PANTHER" id="PTHR21198:SF3">
    <property type="entry name" value="GLUTAMATE RACEMASE"/>
    <property type="match status" value="1"/>
</dbReference>
<evidence type="ECO:0000256" key="2">
    <source>
        <dbReference type="ARBA" id="ARBA00013090"/>
    </source>
</evidence>
<feature type="active site" description="Proton donor/acceptor" evidence="7">
    <location>
        <position position="180"/>
    </location>
</feature>
<dbReference type="KEGG" id="bpb:bpr_I2919"/>
<dbReference type="UniPathway" id="UPA00219"/>
<comment type="similarity">
    <text evidence="7">Belongs to the aspartate/glutamate racemases family.</text>
</comment>
<keyword evidence="5 7" id="KW-0413">Isomerase</keyword>
<dbReference type="AlphaFoldDB" id="E0RVW7"/>
<evidence type="ECO:0000256" key="3">
    <source>
        <dbReference type="ARBA" id="ARBA00022960"/>
    </source>
</evidence>
<dbReference type="RefSeq" id="WP_013282301.1">
    <property type="nucleotide sequence ID" value="NC_014387.1"/>
</dbReference>
<comment type="catalytic activity">
    <reaction evidence="1 7">
        <text>L-glutamate = D-glutamate</text>
        <dbReference type="Rhea" id="RHEA:12813"/>
        <dbReference type="ChEBI" id="CHEBI:29985"/>
        <dbReference type="ChEBI" id="CHEBI:29986"/>
        <dbReference type="EC" id="5.1.1.3"/>
    </reaction>
</comment>
<reference evidence="8 9" key="1">
    <citation type="journal article" date="2010" name="PLoS ONE">
        <title>The glycobiome of the rumen bacterium Butyrivibrio proteoclasticus B316(T) highlights adaptation to a polysaccharide-rich environment.</title>
        <authorList>
            <person name="Kelly W.J."/>
            <person name="Leahy S.C."/>
            <person name="Altermann E."/>
            <person name="Yeoman C.J."/>
            <person name="Dunne J.C."/>
            <person name="Kong Z."/>
            <person name="Pacheco D.M."/>
            <person name="Li D."/>
            <person name="Noel S.J."/>
            <person name="Moon C.D."/>
            <person name="Cookson A.L."/>
            <person name="Attwood G.T."/>
        </authorList>
    </citation>
    <scope>NUCLEOTIDE SEQUENCE [LARGE SCALE GENOMIC DNA]</scope>
    <source>
        <strain evidence="9">ATCC 51982 / DSM 14932 / B316</strain>
    </source>
</reference>
<keyword evidence="4 7" id="KW-0573">Peptidoglycan synthesis</keyword>
<dbReference type="SUPFAM" id="SSF53681">
    <property type="entry name" value="Aspartate/glutamate racemase"/>
    <property type="match status" value="2"/>
</dbReference>
<dbReference type="eggNOG" id="COG0796">
    <property type="taxonomic scope" value="Bacteria"/>
</dbReference>
<gene>
    <name evidence="7 8" type="primary">murI</name>
    <name evidence="8" type="ordered locus">bpr_I2919</name>
</gene>
<dbReference type="GO" id="GO:0008881">
    <property type="term" value="F:glutamate racemase activity"/>
    <property type="evidence" value="ECO:0007669"/>
    <property type="project" value="UniProtKB-UniRule"/>
</dbReference>
<name>E0RVW7_BUTPB</name>
<accession>E0RVW7</accession>
<protein>
    <recommendedName>
        <fullName evidence="2 7">Glutamate racemase</fullName>
        <ecNumber evidence="2 7">5.1.1.3</ecNumber>
    </recommendedName>
</protein>
<evidence type="ECO:0000256" key="7">
    <source>
        <dbReference type="HAMAP-Rule" id="MF_00258"/>
    </source>
</evidence>
<dbReference type="GO" id="GO:0071555">
    <property type="term" value="P:cell wall organization"/>
    <property type="evidence" value="ECO:0007669"/>
    <property type="project" value="UniProtKB-KW"/>
</dbReference>
<feature type="binding site" evidence="7">
    <location>
        <begin position="7"/>
        <end position="8"/>
    </location>
    <ligand>
        <name>substrate</name>
    </ligand>
</feature>
<dbReference type="EMBL" id="CP001810">
    <property type="protein sequence ID" value="ADL35649.1"/>
    <property type="molecule type" value="Genomic_DNA"/>
</dbReference>
<dbReference type="InterPro" id="IPR018187">
    <property type="entry name" value="Asp/Glu_racemase_AS_1"/>
</dbReference>
<keyword evidence="3 7" id="KW-0133">Cell shape</keyword>
<keyword evidence="6 7" id="KW-0961">Cell wall biogenesis/degradation</keyword>
<feature type="binding site" evidence="7">
    <location>
        <begin position="71"/>
        <end position="72"/>
    </location>
    <ligand>
        <name>substrate</name>
    </ligand>
</feature>
<evidence type="ECO:0000313" key="8">
    <source>
        <dbReference type="EMBL" id="ADL35649.1"/>
    </source>
</evidence>
<feature type="binding site" evidence="7">
    <location>
        <begin position="39"/>
        <end position="40"/>
    </location>
    <ligand>
        <name>substrate</name>
    </ligand>
</feature>
<dbReference type="PROSITE" id="PS00923">
    <property type="entry name" value="ASP_GLU_RACEMASE_1"/>
    <property type="match status" value="1"/>
</dbReference>
<dbReference type="Proteomes" id="UP000001299">
    <property type="component" value="Chromosome 1"/>
</dbReference>
<dbReference type="STRING" id="515622.bpr_I2919"/>
<evidence type="ECO:0000256" key="6">
    <source>
        <dbReference type="ARBA" id="ARBA00023316"/>
    </source>
</evidence>
<comment type="function">
    <text evidence="7">Provides the (R)-glutamate required for cell wall biosynthesis.</text>
</comment>
<dbReference type="HOGENOM" id="CLU_052344_1_0_9"/>
<sequence>MKIGIFDSGIGGLSVLHEAYHRLPGQEYIFYADTDHVPYGTKTPEQIVEFAIDNAQFLIDKGAEALVVACNTATSVAIKELRSRFDIPILGMEPAVKPAVEGTDDKRIMVIATPVTIREDKLKDLLHRVDEEHRVDLLAMPRLVEFAEKEQFDTEEVVGYIRGRFANFDPTDYCALVLGCTHFNYFKPVLEDFFGKDTLLVDGNYGTVHHLADVLGLEMNSDQDTEVYFDDYHKMLDEYKTEYYFSKNFISDENTLEHLKRLHNRLEEVRKI</sequence>
<evidence type="ECO:0000256" key="4">
    <source>
        <dbReference type="ARBA" id="ARBA00022984"/>
    </source>
</evidence>
<proteinExistence type="inferred from homology"/>
<organism evidence="8 9">
    <name type="scientific">Butyrivibrio proteoclasticus (strain ATCC 51982 / DSM 14932 / B316)</name>
    <name type="common">Clostridium proteoclasticum</name>
    <dbReference type="NCBI Taxonomy" id="515622"/>
    <lineage>
        <taxon>Bacteria</taxon>
        <taxon>Bacillati</taxon>
        <taxon>Bacillota</taxon>
        <taxon>Clostridia</taxon>
        <taxon>Lachnospirales</taxon>
        <taxon>Lachnospiraceae</taxon>
        <taxon>Butyrivibrio</taxon>
    </lineage>
</organism>
<dbReference type="GO" id="GO:0009252">
    <property type="term" value="P:peptidoglycan biosynthetic process"/>
    <property type="evidence" value="ECO:0007669"/>
    <property type="project" value="UniProtKB-UniRule"/>
</dbReference>
<keyword evidence="9" id="KW-1185">Reference proteome</keyword>
<feature type="binding site" evidence="7">
    <location>
        <begin position="181"/>
        <end position="182"/>
    </location>
    <ligand>
        <name>substrate</name>
    </ligand>
</feature>
<evidence type="ECO:0000256" key="1">
    <source>
        <dbReference type="ARBA" id="ARBA00001602"/>
    </source>
</evidence>
<dbReference type="InterPro" id="IPR015942">
    <property type="entry name" value="Asp/Glu/hydantoin_racemase"/>
</dbReference>
<dbReference type="Pfam" id="PF01177">
    <property type="entry name" value="Asp_Glu_race"/>
    <property type="match status" value="1"/>
</dbReference>
<dbReference type="EC" id="5.1.1.3" evidence="2 7"/>
<feature type="active site" description="Proton donor/acceptor" evidence="7">
    <location>
        <position position="70"/>
    </location>
</feature>
<comment type="pathway">
    <text evidence="7">Cell wall biogenesis; peptidoglycan biosynthesis.</text>
</comment>